<gene>
    <name evidence="2" type="ORF">EVG20_g7805</name>
</gene>
<feature type="region of interest" description="Disordered" evidence="1">
    <location>
        <begin position="76"/>
        <end position="106"/>
    </location>
</feature>
<comment type="caution">
    <text evidence="2">The sequence shown here is derived from an EMBL/GenBank/DDBJ whole genome shotgun (WGS) entry which is preliminary data.</text>
</comment>
<name>A0A4Y9YCU8_9AGAM</name>
<reference evidence="2 3" key="1">
    <citation type="submission" date="2019-02" db="EMBL/GenBank/DDBJ databases">
        <title>Genome sequencing of the rare red list fungi Dentipellis fragilis.</title>
        <authorList>
            <person name="Buettner E."/>
            <person name="Kellner H."/>
        </authorList>
    </citation>
    <scope>NUCLEOTIDE SEQUENCE [LARGE SCALE GENOMIC DNA]</scope>
    <source>
        <strain evidence="2 3">DSM 105465</strain>
    </source>
</reference>
<organism evidence="2 3">
    <name type="scientific">Dentipellis fragilis</name>
    <dbReference type="NCBI Taxonomy" id="205917"/>
    <lineage>
        <taxon>Eukaryota</taxon>
        <taxon>Fungi</taxon>
        <taxon>Dikarya</taxon>
        <taxon>Basidiomycota</taxon>
        <taxon>Agaricomycotina</taxon>
        <taxon>Agaricomycetes</taxon>
        <taxon>Russulales</taxon>
        <taxon>Hericiaceae</taxon>
        <taxon>Dentipellis</taxon>
    </lineage>
</organism>
<dbReference type="AlphaFoldDB" id="A0A4Y9YCU8"/>
<evidence type="ECO:0000313" key="2">
    <source>
        <dbReference type="EMBL" id="TFY59397.1"/>
    </source>
</evidence>
<keyword evidence="3" id="KW-1185">Reference proteome</keyword>
<proteinExistence type="predicted"/>
<protein>
    <submittedName>
        <fullName evidence="2">Uncharacterized protein</fullName>
    </submittedName>
</protein>
<dbReference type="EMBL" id="SEOQ01000622">
    <property type="protein sequence ID" value="TFY59397.1"/>
    <property type="molecule type" value="Genomic_DNA"/>
</dbReference>
<dbReference type="Proteomes" id="UP000298327">
    <property type="component" value="Unassembled WGS sequence"/>
</dbReference>
<feature type="region of interest" description="Disordered" evidence="1">
    <location>
        <begin position="34"/>
        <end position="56"/>
    </location>
</feature>
<feature type="compositionally biased region" description="Polar residues" evidence="1">
    <location>
        <begin position="81"/>
        <end position="90"/>
    </location>
</feature>
<evidence type="ECO:0000313" key="3">
    <source>
        <dbReference type="Proteomes" id="UP000298327"/>
    </source>
</evidence>
<sequence>MRSSRRTHERRPRVPSELLFDRWQLRCTAIDVPPALSRPQANASTRSDPPSTVPSSVRACPCVRIPRCDPCASHNAIHAQSAPSTASSLHRSLRAEHAAPAPGHPQITQFEARPAQLCVRIWLPRTACPAFTPGVPER</sequence>
<evidence type="ECO:0000256" key="1">
    <source>
        <dbReference type="SAM" id="MobiDB-lite"/>
    </source>
</evidence>
<feature type="compositionally biased region" description="Polar residues" evidence="1">
    <location>
        <begin position="39"/>
        <end position="55"/>
    </location>
</feature>
<accession>A0A4Y9YCU8</accession>